<dbReference type="PANTHER" id="PTHR46494">
    <property type="entry name" value="CORA FAMILY METAL ION TRANSPORTER (EUROFUNG)"/>
    <property type="match status" value="1"/>
</dbReference>
<dbReference type="Proteomes" id="UP000825890">
    <property type="component" value="Unassembled WGS sequence"/>
</dbReference>
<evidence type="ECO:0000256" key="2">
    <source>
        <dbReference type="ARBA" id="ARBA00022692"/>
    </source>
</evidence>
<feature type="transmembrane region" description="Helical" evidence="6">
    <location>
        <begin position="1070"/>
        <end position="1095"/>
    </location>
</feature>
<dbReference type="OrthoDB" id="5430750at2759"/>
<dbReference type="EMBL" id="BOLY01000006">
    <property type="protein sequence ID" value="GIZ46247.1"/>
    <property type="molecule type" value="Genomic_DNA"/>
</dbReference>
<organism evidence="7 8">
    <name type="scientific">Cercospora kikuchii</name>
    <dbReference type="NCBI Taxonomy" id="84275"/>
    <lineage>
        <taxon>Eukaryota</taxon>
        <taxon>Fungi</taxon>
        <taxon>Dikarya</taxon>
        <taxon>Ascomycota</taxon>
        <taxon>Pezizomycotina</taxon>
        <taxon>Dothideomycetes</taxon>
        <taxon>Dothideomycetidae</taxon>
        <taxon>Mycosphaerellales</taxon>
        <taxon>Mycosphaerellaceae</taxon>
        <taxon>Cercospora</taxon>
    </lineage>
</organism>
<reference evidence="7 8" key="1">
    <citation type="submission" date="2021-01" db="EMBL/GenBank/DDBJ databases">
        <title>Cercospora kikuchii MAFF 305040 whole genome shotgun sequence.</title>
        <authorList>
            <person name="Kashiwa T."/>
            <person name="Suzuki T."/>
        </authorList>
    </citation>
    <scope>NUCLEOTIDE SEQUENCE [LARGE SCALE GENOMIC DNA]</scope>
    <source>
        <strain evidence="7 8">MAFF 305040</strain>
    </source>
</reference>
<dbReference type="PANTHER" id="PTHR46494:SF1">
    <property type="entry name" value="CORA FAMILY METAL ION TRANSPORTER (EUROFUNG)"/>
    <property type="match status" value="1"/>
</dbReference>
<comment type="subcellular location">
    <subcellularLocation>
        <location evidence="1">Cell membrane</location>
        <topology evidence="1">Multi-pass membrane protein</topology>
    </subcellularLocation>
</comment>
<protein>
    <recommendedName>
        <fullName evidence="9">Magnesium transport protein CorA</fullName>
    </recommendedName>
</protein>
<dbReference type="GO" id="GO:0000287">
    <property type="term" value="F:magnesium ion binding"/>
    <property type="evidence" value="ECO:0007669"/>
    <property type="project" value="TreeGrafter"/>
</dbReference>
<dbReference type="Pfam" id="PF01544">
    <property type="entry name" value="CorA"/>
    <property type="match status" value="1"/>
</dbReference>
<feature type="region of interest" description="Disordered" evidence="5">
    <location>
        <begin position="268"/>
        <end position="334"/>
    </location>
</feature>
<evidence type="ECO:0000256" key="1">
    <source>
        <dbReference type="ARBA" id="ARBA00004651"/>
    </source>
</evidence>
<keyword evidence="2 6" id="KW-0812">Transmembrane</keyword>
<name>A0A9P3FJ47_9PEZI</name>
<dbReference type="GeneID" id="68294955"/>
<keyword evidence="4 6" id="KW-0472">Membrane</keyword>
<dbReference type="GO" id="GO:0050897">
    <property type="term" value="F:cobalt ion binding"/>
    <property type="evidence" value="ECO:0007669"/>
    <property type="project" value="TreeGrafter"/>
</dbReference>
<feature type="region of interest" description="Disordered" evidence="5">
    <location>
        <begin position="144"/>
        <end position="229"/>
    </location>
</feature>
<evidence type="ECO:0000256" key="5">
    <source>
        <dbReference type="SAM" id="MobiDB-lite"/>
    </source>
</evidence>
<evidence type="ECO:0000313" key="7">
    <source>
        <dbReference type="EMBL" id="GIZ46247.1"/>
    </source>
</evidence>
<dbReference type="SUPFAM" id="SSF144083">
    <property type="entry name" value="Magnesium transport protein CorA, transmembrane region"/>
    <property type="match status" value="1"/>
</dbReference>
<dbReference type="GO" id="GO:0015087">
    <property type="term" value="F:cobalt ion transmembrane transporter activity"/>
    <property type="evidence" value="ECO:0007669"/>
    <property type="project" value="TreeGrafter"/>
</dbReference>
<evidence type="ECO:0000313" key="8">
    <source>
        <dbReference type="Proteomes" id="UP000825890"/>
    </source>
</evidence>
<evidence type="ECO:0008006" key="9">
    <source>
        <dbReference type="Google" id="ProtNLM"/>
    </source>
</evidence>
<dbReference type="GO" id="GO:0005886">
    <property type="term" value="C:plasma membrane"/>
    <property type="evidence" value="ECO:0007669"/>
    <property type="project" value="UniProtKB-SubCell"/>
</dbReference>
<comment type="caution">
    <text evidence="7">The sequence shown here is derived from an EMBL/GenBank/DDBJ whole genome shotgun (WGS) entry which is preliminary data.</text>
</comment>
<feature type="compositionally biased region" description="Basic residues" evidence="5">
    <location>
        <begin position="179"/>
        <end position="194"/>
    </location>
</feature>
<evidence type="ECO:0000256" key="6">
    <source>
        <dbReference type="SAM" id="Phobius"/>
    </source>
</evidence>
<dbReference type="InterPro" id="IPR002523">
    <property type="entry name" value="MgTranspt_CorA/ZnTranspt_ZntB"/>
</dbReference>
<evidence type="ECO:0000256" key="4">
    <source>
        <dbReference type="ARBA" id="ARBA00023136"/>
    </source>
</evidence>
<dbReference type="InterPro" id="IPR045863">
    <property type="entry name" value="CorA_TM1_TM2"/>
</dbReference>
<feature type="transmembrane region" description="Helical" evidence="6">
    <location>
        <begin position="1107"/>
        <end position="1128"/>
    </location>
</feature>
<feature type="compositionally biased region" description="Basic and acidic residues" evidence="5">
    <location>
        <begin position="207"/>
        <end position="229"/>
    </location>
</feature>
<feature type="compositionally biased region" description="Acidic residues" evidence="5">
    <location>
        <begin position="273"/>
        <end position="285"/>
    </location>
</feature>
<dbReference type="Gene3D" id="1.20.58.340">
    <property type="entry name" value="Magnesium transport protein CorA, transmembrane region"/>
    <property type="match status" value="1"/>
</dbReference>
<gene>
    <name evidence="7" type="ORF">CKM354_000938000</name>
</gene>
<dbReference type="AlphaFoldDB" id="A0A9P3FJ47"/>
<proteinExistence type="predicted"/>
<accession>A0A9P3FJ47</accession>
<evidence type="ECO:0000256" key="3">
    <source>
        <dbReference type="ARBA" id="ARBA00022989"/>
    </source>
</evidence>
<dbReference type="GO" id="GO:0015095">
    <property type="term" value="F:magnesium ion transmembrane transporter activity"/>
    <property type="evidence" value="ECO:0007669"/>
    <property type="project" value="TreeGrafter"/>
</dbReference>
<keyword evidence="3 6" id="KW-1133">Transmembrane helix</keyword>
<keyword evidence="8" id="KW-1185">Reference proteome</keyword>
<sequence>MREGYDDYDNDAACASGNAVTKRTKVSGNKKRLITSTSNAAVGATRTHTGTRVHHTHEALPTRTVLKPSNANAFPTRYIPTYPKVHRDHLDLATLQYYDLPWEYSKNDPNYYVILREMDARETDILFEHTSRLRATRERRRSPVVRIYERGRHTSRSRSPRPTYVRSRRSRTRSDTRSRSPRRRSSRRRSRSRKSSSEGDAEAIDVEAGRERSRRESGEGFDRMRREQERLERERLEKELQAERELLKREQEKTLREKELWEYARKSYVTRESDEEEDESVDESSSDVSGSEFDFDTSFLPSIKTDDSMDLDALSAGSGNGNSDHSHPRGEAQRLGPVQERYMVSTKWQGSTFDETEFGVEIQVLSTPPAKKAQPPMLHWIHLERAMPSFEEFESAVQKLLVVPQKQKRHVNQLLRKLQRNNEQQRQQGREMKAFCEADVDLEERGAETQQTSSVCALSIPFFSLEKSLVAQIDSLSSGSPEHPPRPLVQTHSRMLNEARERAQAVTTLPSTPQGHYLHVSHLWCLLVNDDTLITCSRPSLSQVGKDLTFVNGSKEKTAQNWIDLRVGDSRRWRLPASTVHSVPKFLSLLSESILDFMFEKSFAALKYRGKPVDYSDWDGLLDDSFKSGTELHVKRAYPSYRRTKQFETLFNYKHAMGLYKLLQGHGSEATGSTVSEEHNRWLTNLWQQFRNMKICMLSAQGSSDALVGLAKGMHQSLSSAKHKVARSSYLSCGEATLEDIQGWLKQQETAATEDNLKLLTKAERLVRLHKILIATLSQGLFGFFWPMEFDHVVLRKFWGALKELLEDKTFYGNGISDRRKDIEMMQGFLHELCDRVFEFVLTFATAFSGRDSDLSKLPEQFYLAWLHILSAFTIAAKAKLGKGYYDNWEEPNNRFRSAKEALEEGEKALVLRLRRDNIEDFEVCSSRGIVSLMLDCVTRDFMNGKPDVAQTYSDYCRQLEAKIVADPLTRSHQETLRGLQQEIEAVTTILNQQLDVLNSFESSVRDLDCNSQVPDLPLLGTSRQELVLRQCKAHISSRLDLFEALQGRAGELGEWHLSEIHINKDRQEAAILVFTIVTIIFLPLSFVSSVFGMNTVDIRDMAQGQWAYWAAAAPLTIIVVAVSLWFADAFDNISFWFARSAKRNNTGYYQLPEPATLRTERVEPKTYQDPKVLLSAPRRRTTYPTKHSYA</sequence>
<dbReference type="RefSeq" id="XP_044660734.1">
    <property type="nucleotide sequence ID" value="XM_044804799.1"/>
</dbReference>